<keyword evidence="3" id="KW-0479">Metal-binding</keyword>
<dbReference type="GO" id="GO:0016787">
    <property type="term" value="F:hydrolase activity"/>
    <property type="evidence" value="ECO:0007669"/>
    <property type="project" value="UniProtKB-KW"/>
</dbReference>
<gene>
    <name evidence="7" type="ORF">HUJ06_030714</name>
</gene>
<dbReference type="GO" id="GO:0004518">
    <property type="term" value="F:nuclease activity"/>
    <property type="evidence" value="ECO:0007669"/>
    <property type="project" value="UniProtKB-KW"/>
</dbReference>
<dbReference type="InterPro" id="IPR051827">
    <property type="entry name" value="Cas4_exonuclease"/>
</dbReference>
<keyword evidence="8" id="KW-1185">Reference proteome</keyword>
<accession>A0A822YDW4</accession>
<evidence type="ECO:0000256" key="1">
    <source>
        <dbReference type="ARBA" id="ARBA00001966"/>
    </source>
</evidence>
<evidence type="ECO:0000256" key="4">
    <source>
        <dbReference type="ARBA" id="ARBA00022801"/>
    </source>
</evidence>
<keyword evidence="4" id="KW-0378">Hydrolase</keyword>
<dbReference type="PANTHER" id="PTHR36531">
    <property type="entry name" value="CRISPR-ASSOCIATED EXONUCLEASE CAS4"/>
    <property type="match status" value="1"/>
</dbReference>
<evidence type="ECO:0000256" key="5">
    <source>
        <dbReference type="ARBA" id="ARBA00023004"/>
    </source>
</evidence>
<protein>
    <submittedName>
        <fullName evidence="7">Uncharacterized protein</fullName>
    </submittedName>
</protein>
<evidence type="ECO:0000256" key="3">
    <source>
        <dbReference type="ARBA" id="ARBA00022723"/>
    </source>
</evidence>
<keyword evidence="5" id="KW-0408">Iron</keyword>
<sequence length="121" mass="13722">MVPCSNRTSLLISQVQFRSPSLFLDSLSERDKIFPLQLPGSGKNPTRCLKHIDSGLLYYLRIDQTQGIAVQRSDLLGLIMRRNELANDILKASIIQQLPPMLQSPNTCRSCRHLNVCTIYH</sequence>
<evidence type="ECO:0000313" key="7">
    <source>
        <dbReference type="EMBL" id="DAD29246.1"/>
    </source>
</evidence>
<dbReference type="Proteomes" id="UP000607653">
    <property type="component" value="Unassembled WGS sequence"/>
</dbReference>
<organism evidence="7 8">
    <name type="scientific">Nelumbo nucifera</name>
    <name type="common">Sacred lotus</name>
    <dbReference type="NCBI Taxonomy" id="4432"/>
    <lineage>
        <taxon>Eukaryota</taxon>
        <taxon>Viridiplantae</taxon>
        <taxon>Streptophyta</taxon>
        <taxon>Embryophyta</taxon>
        <taxon>Tracheophyta</taxon>
        <taxon>Spermatophyta</taxon>
        <taxon>Magnoliopsida</taxon>
        <taxon>Proteales</taxon>
        <taxon>Nelumbonaceae</taxon>
        <taxon>Nelumbo</taxon>
    </lineage>
</organism>
<proteinExistence type="predicted"/>
<keyword evidence="6" id="KW-0411">Iron-sulfur</keyword>
<reference evidence="7 8" key="1">
    <citation type="journal article" date="2020" name="Mol. Biol. Evol.">
        <title>Distinct Expression and Methylation Patterns for Genes with Different Fates following a Single Whole-Genome Duplication in Flowering Plants.</title>
        <authorList>
            <person name="Shi T."/>
            <person name="Rahmani R.S."/>
            <person name="Gugger P.F."/>
            <person name="Wang M."/>
            <person name="Li H."/>
            <person name="Zhang Y."/>
            <person name="Li Z."/>
            <person name="Wang Q."/>
            <person name="Van de Peer Y."/>
            <person name="Marchal K."/>
            <person name="Chen J."/>
        </authorList>
    </citation>
    <scope>NUCLEOTIDE SEQUENCE [LARGE SCALE GENOMIC DNA]</scope>
    <source>
        <tissue evidence="7">Leaf</tissue>
    </source>
</reference>
<dbReference type="PANTHER" id="PTHR36531:SF6">
    <property type="entry name" value="DNA REPLICATION ATP-DEPENDENT HELICASE_NUCLEASE DNA2"/>
    <property type="match status" value="1"/>
</dbReference>
<keyword evidence="2" id="KW-0540">Nuclease</keyword>
<evidence type="ECO:0000256" key="2">
    <source>
        <dbReference type="ARBA" id="ARBA00022722"/>
    </source>
</evidence>
<evidence type="ECO:0000256" key="6">
    <source>
        <dbReference type="ARBA" id="ARBA00023014"/>
    </source>
</evidence>
<comment type="cofactor">
    <cofactor evidence="1">
        <name>[4Fe-4S] cluster</name>
        <dbReference type="ChEBI" id="CHEBI:49883"/>
    </cofactor>
</comment>
<evidence type="ECO:0000313" key="8">
    <source>
        <dbReference type="Proteomes" id="UP000607653"/>
    </source>
</evidence>
<name>A0A822YDW4_NELNU</name>
<dbReference type="AlphaFoldDB" id="A0A822YDW4"/>
<dbReference type="GO" id="GO:0046872">
    <property type="term" value="F:metal ion binding"/>
    <property type="evidence" value="ECO:0007669"/>
    <property type="project" value="UniProtKB-KW"/>
</dbReference>
<comment type="caution">
    <text evidence="7">The sequence shown here is derived from an EMBL/GenBank/DDBJ whole genome shotgun (WGS) entry which is preliminary data.</text>
</comment>
<dbReference type="GO" id="GO:0051536">
    <property type="term" value="F:iron-sulfur cluster binding"/>
    <property type="evidence" value="ECO:0007669"/>
    <property type="project" value="UniProtKB-KW"/>
</dbReference>
<dbReference type="EMBL" id="DUZY01000002">
    <property type="protein sequence ID" value="DAD29246.1"/>
    <property type="molecule type" value="Genomic_DNA"/>
</dbReference>